<evidence type="ECO:0000313" key="2">
    <source>
        <dbReference type="EMBL" id="KAA2242042.1"/>
    </source>
</evidence>
<name>A0A5B2VUP1_9BACT</name>
<feature type="domain" description="DUF4382" evidence="1">
    <location>
        <begin position="33"/>
        <end position="175"/>
    </location>
</feature>
<reference evidence="2 3" key="2">
    <citation type="submission" date="2019-09" db="EMBL/GenBank/DDBJ databases">
        <authorList>
            <person name="Jin C."/>
        </authorList>
    </citation>
    <scope>NUCLEOTIDE SEQUENCE [LARGE SCALE GENOMIC DNA]</scope>
    <source>
        <strain evidence="2 3">BN140078</strain>
    </source>
</reference>
<keyword evidence="3" id="KW-1185">Reference proteome</keyword>
<dbReference type="InterPro" id="IPR025491">
    <property type="entry name" value="DUF4382"/>
</dbReference>
<dbReference type="GO" id="GO:0030246">
    <property type="term" value="F:carbohydrate binding"/>
    <property type="evidence" value="ECO:0007669"/>
    <property type="project" value="InterPro"/>
</dbReference>
<dbReference type="AlphaFoldDB" id="A0A5B2VUP1"/>
<dbReference type="SUPFAM" id="SSF49452">
    <property type="entry name" value="Starch-binding domain-like"/>
    <property type="match status" value="1"/>
</dbReference>
<gene>
    <name evidence="2" type="ORF">F0L74_19095</name>
</gene>
<proteinExistence type="predicted"/>
<sequence length="266" mass="28331">MNTLLKNLCVGALIAAGIFTLSSCSKNEDNSGKARFQVALTDDPGDFKAVYIDVQDVNINYSDSDDNGWQTLQGFKRGRYNLLTLVNDKDTVLADAYINTGTVKEIRLVLGDDNWVVTNDGDSVHLQTPSGQSSGVKLKLNSDVVADVLYKLVLDFDVAKSIHPAGGSGKFILKPVIRGFMEAQGGAIKGAVLPDSVLTAVVVLNGADTVASTYTDHGAYLIKGVDAGTYSLHFIPTDTLFNTAIKDGVSVTLGQVTAVDTVRLQK</sequence>
<dbReference type="Proteomes" id="UP000324611">
    <property type="component" value="Unassembled WGS sequence"/>
</dbReference>
<dbReference type="PROSITE" id="PS51257">
    <property type="entry name" value="PROKAR_LIPOPROTEIN"/>
    <property type="match status" value="1"/>
</dbReference>
<evidence type="ECO:0000259" key="1">
    <source>
        <dbReference type="Pfam" id="PF14321"/>
    </source>
</evidence>
<organism evidence="2 3">
    <name type="scientific">Chitinophaga agrisoli</name>
    <dbReference type="NCBI Taxonomy" id="2607653"/>
    <lineage>
        <taxon>Bacteria</taxon>
        <taxon>Pseudomonadati</taxon>
        <taxon>Bacteroidota</taxon>
        <taxon>Chitinophagia</taxon>
        <taxon>Chitinophagales</taxon>
        <taxon>Chitinophagaceae</taxon>
        <taxon>Chitinophaga</taxon>
    </lineage>
</organism>
<dbReference type="EMBL" id="VUOC01000003">
    <property type="protein sequence ID" value="KAA2242042.1"/>
    <property type="molecule type" value="Genomic_DNA"/>
</dbReference>
<reference evidence="2 3" key="1">
    <citation type="submission" date="2019-09" db="EMBL/GenBank/DDBJ databases">
        <title>Chitinophaga ginsengihumi sp. nov., isolated from soil of ginseng rhizosphere.</title>
        <authorList>
            <person name="Lee J."/>
        </authorList>
    </citation>
    <scope>NUCLEOTIDE SEQUENCE [LARGE SCALE GENOMIC DNA]</scope>
    <source>
        <strain evidence="2 3">BN140078</strain>
    </source>
</reference>
<dbReference type="Pfam" id="PF14321">
    <property type="entry name" value="DUF4382"/>
    <property type="match status" value="1"/>
</dbReference>
<evidence type="ECO:0000313" key="3">
    <source>
        <dbReference type="Proteomes" id="UP000324611"/>
    </source>
</evidence>
<protein>
    <submittedName>
        <fullName evidence="2">DUF4382 domain-containing protein</fullName>
    </submittedName>
</protein>
<dbReference type="InterPro" id="IPR013784">
    <property type="entry name" value="Carb-bd-like_fold"/>
</dbReference>
<dbReference type="Gene3D" id="2.60.40.1120">
    <property type="entry name" value="Carboxypeptidase-like, regulatory domain"/>
    <property type="match status" value="1"/>
</dbReference>
<accession>A0A5B2VUP1</accession>
<comment type="caution">
    <text evidence="2">The sequence shown here is derived from an EMBL/GenBank/DDBJ whole genome shotgun (WGS) entry which is preliminary data.</text>
</comment>